<dbReference type="Gene3D" id="2.60.120.330">
    <property type="entry name" value="B-lactam Antibiotic, Isopenicillin N Synthase, Chain"/>
    <property type="match status" value="1"/>
</dbReference>
<dbReference type="InterPro" id="IPR044861">
    <property type="entry name" value="IPNS-like_FE2OG_OXY"/>
</dbReference>
<dbReference type="OrthoDB" id="288590at2759"/>
<keyword evidence="2" id="KW-0479">Metal-binding</keyword>
<feature type="domain" description="Fe2OG dioxygenase" evidence="3">
    <location>
        <begin position="75"/>
        <end position="179"/>
    </location>
</feature>
<evidence type="ECO:0000313" key="4">
    <source>
        <dbReference type="EMBL" id="RAL59813.1"/>
    </source>
</evidence>
<reference evidence="4 5" key="1">
    <citation type="submission" date="2018-06" db="EMBL/GenBank/DDBJ databases">
        <title>Genome Sequence of the Brown Rot Fungal Pathogen Monilinia fructigena.</title>
        <authorList>
            <person name="Landi L."/>
            <person name="De Miccolis Angelini R.M."/>
            <person name="Pollastro S."/>
            <person name="Abate D."/>
            <person name="Faretra F."/>
            <person name="Romanazzi G."/>
        </authorList>
    </citation>
    <scope>NUCLEOTIDE SEQUENCE [LARGE SCALE GENOMIC DNA]</scope>
    <source>
        <strain evidence="4 5">Mfrg269</strain>
    </source>
</reference>
<dbReference type="GO" id="GO:0016491">
    <property type="term" value="F:oxidoreductase activity"/>
    <property type="evidence" value="ECO:0007669"/>
    <property type="project" value="UniProtKB-KW"/>
</dbReference>
<dbReference type="SUPFAM" id="SSF51197">
    <property type="entry name" value="Clavaminate synthase-like"/>
    <property type="match status" value="1"/>
</dbReference>
<evidence type="ECO:0000256" key="1">
    <source>
        <dbReference type="ARBA" id="ARBA00008056"/>
    </source>
</evidence>
<dbReference type="GO" id="GO:0046872">
    <property type="term" value="F:metal ion binding"/>
    <property type="evidence" value="ECO:0007669"/>
    <property type="project" value="UniProtKB-KW"/>
</dbReference>
<dbReference type="AlphaFoldDB" id="A0A395IKC0"/>
<comment type="similarity">
    <text evidence="1 2">Belongs to the iron/ascorbate-dependent oxidoreductase family.</text>
</comment>
<protein>
    <recommendedName>
        <fullName evidence="3">Fe2OG dioxygenase domain-containing protein</fullName>
    </recommendedName>
</protein>
<proteinExistence type="inferred from homology"/>
<gene>
    <name evidence="4" type="ORF">DID88_000442</name>
</gene>
<comment type="caution">
    <text evidence="4">The sequence shown here is derived from an EMBL/GenBank/DDBJ whole genome shotgun (WGS) entry which is preliminary data.</text>
</comment>
<accession>A0A395IKC0</accession>
<dbReference type="PANTHER" id="PTHR47990">
    <property type="entry name" value="2-OXOGLUTARATE (2OG) AND FE(II)-DEPENDENT OXYGENASE SUPERFAMILY PROTEIN-RELATED"/>
    <property type="match status" value="1"/>
</dbReference>
<keyword evidence="5" id="KW-1185">Reference proteome</keyword>
<dbReference type="Pfam" id="PF03171">
    <property type="entry name" value="2OG-FeII_Oxy"/>
    <property type="match status" value="1"/>
</dbReference>
<keyword evidence="2" id="KW-0560">Oxidoreductase</keyword>
<name>A0A395IKC0_9HELO</name>
<dbReference type="EMBL" id="QKRW01000047">
    <property type="protein sequence ID" value="RAL59813.1"/>
    <property type="molecule type" value="Genomic_DNA"/>
</dbReference>
<sequence length="212" mass="23611">MVEFSYKPLGYHKIGKTGDRVELYGISRDDILGASDPLPNPSCIERSRPQLRTYIEEANRIVEVVLGHLEKHLKTATRDILKPFDDRRTAMMGHTDITALTLLFSTTGGLQILNDDADPHLESSWTHIKPQPSTCIVNLGDAMVEWTGGILRSAMHRVTSAPGDQASVTRYVVGYFARPAGDALMKRLVAPEYPSSLIPPVEEGEKVYRYEC</sequence>
<evidence type="ECO:0000259" key="3">
    <source>
        <dbReference type="PROSITE" id="PS51471"/>
    </source>
</evidence>
<dbReference type="PROSITE" id="PS51471">
    <property type="entry name" value="FE2OG_OXY"/>
    <property type="match status" value="1"/>
</dbReference>
<dbReference type="InterPro" id="IPR027443">
    <property type="entry name" value="IPNS-like_sf"/>
</dbReference>
<dbReference type="InterPro" id="IPR050231">
    <property type="entry name" value="Iron_ascorbate_oxido_reductase"/>
</dbReference>
<keyword evidence="2" id="KW-0408">Iron</keyword>
<organism evidence="4 5">
    <name type="scientific">Monilinia fructigena</name>
    <dbReference type="NCBI Taxonomy" id="38457"/>
    <lineage>
        <taxon>Eukaryota</taxon>
        <taxon>Fungi</taxon>
        <taxon>Dikarya</taxon>
        <taxon>Ascomycota</taxon>
        <taxon>Pezizomycotina</taxon>
        <taxon>Leotiomycetes</taxon>
        <taxon>Helotiales</taxon>
        <taxon>Sclerotiniaceae</taxon>
        <taxon>Monilinia</taxon>
    </lineage>
</organism>
<dbReference type="InterPro" id="IPR005123">
    <property type="entry name" value="Oxoglu/Fe-dep_dioxygenase_dom"/>
</dbReference>
<dbReference type="Proteomes" id="UP000249056">
    <property type="component" value="Unassembled WGS sequence"/>
</dbReference>
<evidence type="ECO:0000313" key="5">
    <source>
        <dbReference type="Proteomes" id="UP000249056"/>
    </source>
</evidence>
<evidence type="ECO:0000256" key="2">
    <source>
        <dbReference type="RuleBase" id="RU003682"/>
    </source>
</evidence>